<organism evidence="1 2">
    <name type="scientific">Musa troglodytarum</name>
    <name type="common">fe'i banana</name>
    <dbReference type="NCBI Taxonomy" id="320322"/>
    <lineage>
        <taxon>Eukaryota</taxon>
        <taxon>Viridiplantae</taxon>
        <taxon>Streptophyta</taxon>
        <taxon>Embryophyta</taxon>
        <taxon>Tracheophyta</taxon>
        <taxon>Spermatophyta</taxon>
        <taxon>Magnoliopsida</taxon>
        <taxon>Liliopsida</taxon>
        <taxon>Zingiberales</taxon>
        <taxon>Musaceae</taxon>
        <taxon>Musa</taxon>
    </lineage>
</organism>
<protein>
    <submittedName>
        <fullName evidence="1">Uncharacterized protein</fullName>
    </submittedName>
</protein>
<dbReference type="Proteomes" id="UP001055439">
    <property type="component" value="Chromosome 10"/>
</dbReference>
<evidence type="ECO:0000313" key="1">
    <source>
        <dbReference type="EMBL" id="URD80016.1"/>
    </source>
</evidence>
<proteinExistence type="predicted"/>
<sequence>MALWNGKPIKQNADYVSVEKDGSALLDSNFGRQICGPGYAQTRWRWGPCLVAVSSKMWLVPELTSKRTARYHLHDSRQIPNHPIENDLCGEGDDKDSRYVVGMLSAWSLVWSSSYLILGVVRRCQDLSGTKREGELV</sequence>
<reference evidence="1" key="1">
    <citation type="submission" date="2022-05" db="EMBL/GenBank/DDBJ databases">
        <title>The Musa troglodytarum L. genome provides insights into the mechanism of non-climacteric behaviour and enrichment of carotenoids.</title>
        <authorList>
            <person name="Wang J."/>
        </authorList>
    </citation>
    <scope>NUCLEOTIDE SEQUENCE</scope>
    <source>
        <tissue evidence="1">Leaf</tissue>
    </source>
</reference>
<name>A0A9E7ENP4_9LILI</name>
<dbReference type="EMBL" id="CP097503">
    <property type="protein sequence ID" value="URD80016.1"/>
    <property type="molecule type" value="Genomic_DNA"/>
</dbReference>
<dbReference type="AlphaFoldDB" id="A0A9E7ENP4"/>
<gene>
    <name evidence="1" type="ORF">MUK42_23867</name>
</gene>
<accession>A0A9E7ENP4</accession>
<evidence type="ECO:0000313" key="2">
    <source>
        <dbReference type="Proteomes" id="UP001055439"/>
    </source>
</evidence>
<keyword evidence="2" id="KW-1185">Reference proteome</keyword>